<keyword evidence="6" id="KW-0805">Transcription regulation</keyword>
<evidence type="ECO:0000313" key="16">
    <source>
        <dbReference type="Proteomes" id="UP000694920"/>
    </source>
</evidence>
<dbReference type="PANTHER" id="PTHR24394:SF29">
    <property type="entry name" value="MYONEURIN"/>
    <property type="match status" value="1"/>
</dbReference>
<evidence type="ECO:0000259" key="13">
    <source>
        <dbReference type="PROSITE" id="PS50157"/>
    </source>
</evidence>
<proteinExistence type="predicted"/>
<dbReference type="SUPFAM" id="SSF57716">
    <property type="entry name" value="Glucocorticoid receptor-like (DNA-binding domain)"/>
    <property type="match status" value="2"/>
</dbReference>
<dbReference type="RefSeq" id="XP_015598030.1">
    <property type="nucleotide sequence ID" value="XM_015742544.2"/>
</dbReference>
<name>A0AAJ7BZD2_CEPCN</name>
<dbReference type="PROSITE" id="PS50950">
    <property type="entry name" value="ZF_THAP"/>
    <property type="match status" value="1"/>
</dbReference>
<dbReference type="Gene3D" id="3.30.160.60">
    <property type="entry name" value="Classic Zinc Finger"/>
    <property type="match status" value="11"/>
</dbReference>
<dbReference type="Pfam" id="PF00096">
    <property type="entry name" value="zf-C2H2"/>
    <property type="match status" value="6"/>
</dbReference>
<evidence type="ECO:0000256" key="7">
    <source>
        <dbReference type="ARBA" id="ARBA00023125"/>
    </source>
</evidence>
<keyword evidence="3" id="KW-0677">Repeat</keyword>
<dbReference type="Pfam" id="PF12874">
    <property type="entry name" value="zf-met"/>
    <property type="match status" value="1"/>
</dbReference>
<feature type="domain" description="C2H2-type" evidence="13">
    <location>
        <begin position="743"/>
        <end position="770"/>
    </location>
</feature>
<dbReference type="Pfam" id="PF07776">
    <property type="entry name" value="zf-AD"/>
    <property type="match status" value="1"/>
</dbReference>
<dbReference type="GO" id="GO:0008270">
    <property type="term" value="F:zinc ion binding"/>
    <property type="evidence" value="ECO:0007669"/>
    <property type="project" value="UniProtKB-UniRule"/>
</dbReference>
<dbReference type="PROSITE" id="PS50157">
    <property type="entry name" value="ZINC_FINGER_C2H2_2"/>
    <property type="match status" value="15"/>
</dbReference>
<evidence type="ECO:0000256" key="11">
    <source>
        <dbReference type="PROSITE-ProRule" id="PRU00309"/>
    </source>
</evidence>
<organism evidence="16 17">
    <name type="scientific">Cephus cinctus</name>
    <name type="common">Wheat stem sawfly</name>
    <dbReference type="NCBI Taxonomy" id="211228"/>
    <lineage>
        <taxon>Eukaryota</taxon>
        <taxon>Metazoa</taxon>
        <taxon>Ecdysozoa</taxon>
        <taxon>Arthropoda</taxon>
        <taxon>Hexapoda</taxon>
        <taxon>Insecta</taxon>
        <taxon>Pterygota</taxon>
        <taxon>Neoptera</taxon>
        <taxon>Endopterygota</taxon>
        <taxon>Hymenoptera</taxon>
        <taxon>Cephoidea</taxon>
        <taxon>Cephidae</taxon>
        <taxon>Cephus</taxon>
    </lineage>
</organism>
<evidence type="ECO:0000256" key="8">
    <source>
        <dbReference type="ARBA" id="ARBA00023163"/>
    </source>
</evidence>
<dbReference type="SMART" id="SM00355">
    <property type="entry name" value="ZnF_C2H2"/>
    <property type="match status" value="17"/>
</dbReference>
<keyword evidence="7 11" id="KW-0238">DNA-binding</keyword>
<keyword evidence="16" id="KW-1185">Reference proteome</keyword>
<dbReference type="FunFam" id="3.30.160.60:FF:001384">
    <property type="entry name" value="Zinc finger protein"/>
    <property type="match status" value="1"/>
</dbReference>
<reference evidence="17" key="1">
    <citation type="submission" date="2025-08" db="UniProtKB">
        <authorList>
            <consortium name="RefSeq"/>
        </authorList>
    </citation>
    <scope>IDENTIFICATION</scope>
</reference>
<dbReference type="KEGG" id="ccin:107269081"/>
<dbReference type="FunFam" id="3.30.160.60:FF:000624">
    <property type="entry name" value="zinc finger protein 697"/>
    <property type="match status" value="1"/>
</dbReference>
<evidence type="ECO:0000256" key="12">
    <source>
        <dbReference type="PROSITE-ProRule" id="PRU01263"/>
    </source>
</evidence>
<dbReference type="InterPro" id="IPR013087">
    <property type="entry name" value="Znf_C2H2_type"/>
</dbReference>
<evidence type="ECO:0000256" key="4">
    <source>
        <dbReference type="ARBA" id="ARBA00022771"/>
    </source>
</evidence>
<dbReference type="GO" id="GO:0003677">
    <property type="term" value="F:DNA binding"/>
    <property type="evidence" value="ECO:0007669"/>
    <property type="project" value="UniProtKB-UniRule"/>
</dbReference>
<dbReference type="GO" id="GO:0000981">
    <property type="term" value="F:DNA-binding transcription factor activity, RNA polymerase II-specific"/>
    <property type="evidence" value="ECO:0007669"/>
    <property type="project" value="TreeGrafter"/>
</dbReference>
<feature type="binding site" evidence="12">
    <location>
        <position position="247"/>
    </location>
    <ligand>
        <name>Zn(2+)</name>
        <dbReference type="ChEBI" id="CHEBI:29105"/>
    </ligand>
</feature>
<evidence type="ECO:0000256" key="5">
    <source>
        <dbReference type="ARBA" id="ARBA00022833"/>
    </source>
</evidence>
<dbReference type="SUPFAM" id="SSF57667">
    <property type="entry name" value="beta-beta-alpha zinc fingers"/>
    <property type="match status" value="8"/>
</dbReference>
<dbReference type="Gene3D" id="3.40.1800.20">
    <property type="match status" value="1"/>
</dbReference>
<evidence type="ECO:0000313" key="17">
    <source>
        <dbReference type="RefSeq" id="XP_015598030.1"/>
    </source>
</evidence>
<dbReference type="InterPro" id="IPR012934">
    <property type="entry name" value="Znf_AD"/>
</dbReference>
<feature type="domain" description="C2H2-type" evidence="13">
    <location>
        <begin position="673"/>
        <end position="700"/>
    </location>
</feature>
<evidence type="ECO:0000259" key="14">
    <source>
        <dbReference type="PROSITE" id="PS50950"/>
    </source>
</evidence>
<feature type="domain" description="THAP-type" evidence="14">
    <location>
        <begin position="1"/>
        <end position="87"/>
    </location>
</feature>
<dbReference type="InterPro" id="IPR006612">
    <property type="entry name" value="THAP_Znf"/>
</dbReference>
<dbReference type="SMART" id="SM00868">
    <property type="entry name" value="zf-AD"/>
    <property type="match status" value="1"/>
</dbReference>
<dbReference type="SMART" id="SM00980">
    <property type="entry name" value="THAP"/>
    <property type="match status" value="1"/>
</dbReference>
<accession>A0AAJ7BZD2</accession>
<keyword evidence="4 10" id="KW-0863">Zinc-finger</keyword>
<feature type="domain" description="C2H2-type" evidence="13">
    <location>
        <begin position="829"/>
        <end position="856"/>
    </location>
</feature>
<feature type="domain" description="C2H2-type" evidence="13">
    <location>
        <begin position="646"/>
        <end position="673"/>
    </location>
</feature>
<dbReference type="PANTHER" id="PTHR24394">
    <property type="entry name" value="ZINC FINGER PROTEIN"/>
    <property type="match status" value="1"/>
</dbReference>
<evidence type="ECO:0000256" key="10">
    <source>
        <dbReference type="PROSITE-ProRule" id="PRU00042"/>
    </source>
</evidence>
<dbReference type="Pfam" id="PF13894">
    <property type="entry name" value="zf-C2H2_4"/>
    <property type="match status" value="1"/>
</dbReference>
<feature type="domain" description="ZAD" evidence="15">
    <location>
        <begin position="196"/>
        <end position="271"/>
    </location>
</feature>
<dbReference type="AlphaFoldDB" id="A0AAJ7BZD2"/>
<keyword evidence="2 12" id="KW-0479">Metal-binding</keyword>
<dbReference type="PROSITE" id="PS00028">
    <property type="entry name" value="ZINC_FINGER_C2H2_1"/>
    <property type="match status" value="15"/>
</dbReference>
<feature type="domain" description="C2H2-type" evidence="13">
    <location>
        <begin position="497"/>
        <end position="519"/>
    </location>
</feature>
<comment type="subcellular location">
    <subcellularLocation>
        <location evidence="1">Nucleus</location>
    </subcellularLocation>
</comment>
<feature type="domain" description="C2H2-type" evidence="13">
    <location>
        <begin position="772"/>
        <end position="800"/>
    </location>
</feature>
<dbReference type="PROSITE" id="PS51915">
    <property type="entry name" value="ZAD"/>
    <property type="match status" value="1"/>
</dbReference>
<evidence type="ECO:0000256" key="2">
    <source>
        <dbReference type="ARBA" id="ARBA00022723"/>
    </source>
</evidence>
<feature type="domain" description="C2H2-type" evidence="13">
    <location>
        <begin position="801"/>
        <end position="828"/>
    </location>
</feature>
<dbReference type="FunFam" id="3.30.160.60:FF:000702">
    <property type="entry name" value="Transcription factor E4F1 isoform 1"/>
    <property type="match status" value="1"/>
</dbReference>
<feature type="domain" description="C2H2-type" evidence="13">
    <location>
        <begin position="530"/>
        <end position="558"/>
    </location>
</feature>
<dbReference type="InterPro" id="IPR036236">
    <property type="entry name" value="Znf_C2H2_sf"/>
</dbReference>
<feature type="domain" description="C2H2-type" evidence="13">
    <location>
        <begin position="885"/>
        <end position="907"/>
    </location>
</feature>
<feature type="binding site" evidence="12">
    <location>
        <position position="198"/>
    </location>
    <ligand>
        <name>Zn(2+)</name>
        <dbReference type="ChEBI" id="CHEBI:29105"/>
    </ligand>
</feature>
<dbReference type="GO" id="GO:0005634">
    <property type="term" value="C:nucleus"/>
    <property type="evidence" value="ECO:0007669"/>
    <property type="project" value="UniProtKB-SubCell"/>
</dbReference>
<protein>
    <submittedName>
        <fullName evidence="17">Zinc finger protein 585A</fullName>
    </submittedName>
</protein>
<evidence type="ECO:0000256" key="1">
    <source>
        <dbReference type="ARBA" id="ARBA00004123"/>
    </source>
</evidence>
<keyword evidence="5 12" id="KW-0862">Zinc</keyword>
<feature type="binding site" evidence="12">
    <location>
        <position position="201"/>
    </location>
    <ligand>
        <name>Zn(2+)</name>
        <dbReference type="ChEBI" id="CHEBI:29105"/>
    </ligand>
</feature>
<feature type="domain" description="C2H2-type" evidence="13">
    <location>
        <begin position="702"/>
        <end position="729"/>
    </location>
</feature>
<evidence type="ECO:0000256" key="6">
    <source>
        <dbReference type="ARBA" id="ARBA00023015"/>
    </source>
</evidence>
<evidence type="ECO:0000256" key="3">
    <source>
        <dbReference type="ARBA" id="ARBA00022737"/>
    </source>
</evidence>
<dbReference type="FunFam" id="3.30.160.60:FF:002343">
    <property type="entry name" value="Zinc finger protein 33A"/>
    <property type="match status" value="1"/>
</dbReference>
<feature type="domain" description="C2H2-type" evidence="13">
    <location>
        <begin position="618"/>
        <end position="645"/>
    </location>
</feature>
<gene>
    <name evidence="17" type="primary">LOC107269081</name>
</gene>
<feature type="domain" description="C2H2-type" evidence="13">
    <location>
        <begin position="857"/>
        <end position="884"/>
    </location>
</feature>
<feature type="domain" description="C2H2-type" evidence="13">
    <location>
        <begin position="912"/>
        <end position="939"/>
    </location>
</feature>
<keyword evidence="9" id="KW-0539">Nucleus</keyword>
<evidence type="ECO:0000259" key="15">
    <source>
        <dbReference type="PROSITE" id="PS51915"/>
    </source>
</evidence>
<dbReference type="Proteomes" id="UP000694920">
    <property type="component" value="Unplaced"/>
</dbReference>
<evidence type="ECO:0000256" key="9">
    <source>
        <dbReference type="ARBA" id="ARBA00023242"/>
    </source>
</evidence>
<dbReference type="GeneID" id="107269081"/>
<keyword evidence="8" id="KW-0804">Transcription</keyword>
<dbReference type="FunFam" id="3.30.160.60:FF:001289">
    <property type="entry name" value="Zinc finger protein 574"/>
    <property type="match status" value="1"/>
</dbReference>
<feature type="binding site" evidence="12">
    <location>
        <position position="244"/>
    </location>
    <ligand>
        <name>Zn(2+)</name>
        <dbReference type="ChEBI" id="CHEBI:29105"/>
    </ligand>
</feature>
<feature type="domain" description="C2H2-type" evidence="13">
    <location>
        <begin position="559"/>
        <end position="586"/>
    </location>
</feature>
<feature type="domain" description="C2H2-type" evidence="13">
    <location>
        <begin position="587"/>
        <end position="614"/>
    </location>
</feature>
<sequence>MKIVCASTTCKYASEEEDSTNVIFISFPNNDTSKLWAHNCNRLDLLSKSNEELHSNYYICSHHIEDHCFISKCKPITIAQGTVPTVFQMEPVIVPLTPVTSEKAPEYENQHSKDNIQSCDSSLNSMNNIEGTDNMALNTNFHARVLNHESVDEKNNTVTIFNRCVSSETSDNDALRYCDINTEIEQYSSVTIGFSSLCRICGDEASDGIEIYSAKGIELKLRYKIQLHLPISIDVEDIMPQRLCINCYNKLEVTHSLITTCLQTNMRFRRFLNIEGMAEYDKRFDALVEECSLEVAEEICDSDTIQSKTISLVSKKNEESEATNKVECNLNKCSATADLEHTPIAQITAGGLNVNDVNKLKFTVDSNSEVHSDLSDLFHVFKGIKNKENECVIETVSEAQKIVHNKEESNLICLLCKDTFKTVEIFENHKILCDDGDALDLKQQKESSNSDNLATQPASTIDFQFSMKSCDVCGKVFETEALLQDHEISCCQPFMQYSCHICDQQFANKEEFVLHEQLHVPVNNVTTPVRRCGYCQATFHTRKELQNHIMKYHGGQTLFKCNICDKAYEKWSSLDVHEATHRLDKPFLCDLCGKSFKHSNNLRGHKRIHLEESKKKRHVCELCGNAFRSRFHLNEHMNQHNGNKPYGCEQCGKAFYKRIQLRQHKLSHGLNKFACPICGVTFNRRGNMNTHFKRHSTQDGVYTCSVCEHRCKSMSDLKIHRKEHSEEDIMESVKKKAIDKTVWQCRICARVFLKRTIWLNHERSHTGEKVSVECDECGKKLASKSSLTYHKKSIHSSERPHMCQFCGDSFVSKEARLIHERIHTGERPYVCKICNMQYRCSSNLSQHMKIHSEARPHVCPYCNKGFTRKGALNVHERIHTGVKPFACVVCGRNFSQKNDMLKHTKTHRVKSIRCEQCDEVFATKREILKHIAVHEQNVESSVIQRYVDMPQHVESYSINIPYSNIEESDELVIAQNN</sequence>